<name>A0ABU8SDX1_9SPHN</name>
<gene>
    <name evidence="1" type="ORF">WG900_19865</name>
</gene>
<reference evidence="1 2" key="1">
    <citation type="submission" date="2024-03" db="EMBL/GenBank/DDBJ databases">
        <authorList>
            <person name="Jo J.-H."/>
        </authorList>
    </citation>
    <scope>NUCLEOTIDE SEQUENCE [LARGE SCALE GENOMIC DNA]</scope>
    <source>
        <strain evidence="1 2">AS3R-12</strain>
    </source>
</reference>
<keyword evidence="2" id="KW-1185">Reference proteome</keyword>
<dbReference type="RefSeq" id="WP_339970079.1">
    <property type="nucleotide sequence ID" value="NZ_JBBHJY010000015.1"/>
</dbReference>
<organism evidence="1 2">
    <name type="scientific">Novosphingobium aquae</name>
    <dbReference type="NCBI Taxonomy" id="3133435"/>
    <lineage>
        <taxon>Bacteria</taxon>
        <taxon>Pseudomonadati</taxon>
        <taxon>Pseudomonadota</taxon>
        <taxon>Alphaproteobacteria</taxon>
        <taxon>Sphingomonadales</taxon>
        <taxon>Sphingomonadaceae</taxon>
        <taxon>Novosphingobium</taxon>
    </lineage>
</organism>
<dbReference type="EMBL" id="JBBHJY010000015">
    <property type="protein sequence ID" value="MEJ6012164.1"/>
    <property type="molecule type" value="Genomic_DNA"/>
</dbReference>
<sequence>MLTDDQFQTICRLVNPFASPTAFHAKSDESEDLGWFIRFCELHSLRAAILRRDRFSDREWPYWKPSQNWARAHAFRSMQRVGEIIVISRALEEAGISAIFFKGAVLAQELFGGPQHREYNDIDVLVSPDCQELASEILERLGYMPIVRDKQMRQSFFDYVGQHMHFNLNTGTTIDLHWRFVGAGPFPVQVEEVLRNRRFMVLGSASVPIACTDDLALILAGHGQKEGWASFSWALDLATFAAQNPTFDWNFAFVRAKANKSSRSILAAALLINQIFGHKLSGQLLIQAKNHLSIVNEVDCIIAQYKALTDRDPRNDFSESCRLCDSFPERFKVVLDSIFTPSIGDFEAIHLPRYLWWAYRPVRPVRLLWRKIRGRTREESAFWAKRMGLAKTE</sequence>
<evidence type="ECO:0000313" key="2">
    <source>
        <dbReference type="Proteomes" id="UP001379235"/>
    </source>
</evidence>
<dbReference type="Proteomes" id="UP001379235">
    <property type="component" value="Unassembled WGS sequence"/>
</dbReference>
<comment type="caution">
    <text evidence="1">The sequence shown here is derived from an EMBL/GenBank/DDBJ whole genome shotgun (WGS) entry which is preliminary data.</text>
</comment>
<proteinExistence type="predicted"/>
<dbReference type="Pfam" id="PF14907">
    <property type="entry name" value="NTP_transf_5"/>
    <property type="match status" value="1"/>
</dbReference>
<dbReference type="InterPro" id="IPR039498">
    <property type="entry name" value="NTP_transf_5"/>
</dbReference>
<evidence type="ECO:0000313" key="1">
    <source>
        <dbReference type="EMBL" id="MEJ6012164.1"/>
    </source>
</evidence>
<accession>A0ABU8SDX1</accession>
<dbReference type="Gene3D" id="3.30.460.40">
    <property type="match status" value="1"/>
</dbReference>
<protein>
    <submittedName>
        <fullName evidence="1">Nucleotidyltransferase family protein</fullName>
    </submittedName>
</protein>